<dbReference type="GeneTree" id="ENSGT00940000174429"/>
<reference evidence="3" key="4">
    <citation type="submission" date="2025-09" db="UniProtKB">
        <authorList>
            <consortium name="Ensembl"/>
        </authorList>
    </citation>
    <scope>IDENTIFICATION</scope>
    <source>
        <strain evidence="3">JP 163 A</strain>
    </source>
</reference>
<name>A0A3B5QNJ2_XIPMA</name>
<evidence type="ECO:0000313" key="4">
    <source>
        <dbReference type="Proteomes" id="UP000002852"/>
    </source>
</evidence>
<evidence type="ECO:0000313" key="3">
    <source>
        <dbReference type="Ensembl" id="ENSXMAP00000032628.1"/>
    </source>
</evidence>
<dbReference type="OMA" id="GETAMGH"/>
<reference evidence="3" key="3">
    <citation type="submission" date="2025-08" db="UniProtKB">
        <authorList>
            <consortium name="Ensembl"/>
        </authorList>
    </citation>
    <scope>IDENTIFICATION</scope>
    <source>
        <strain evidence="3">JP 163 A</strain>
    </source>
</reference>
<proteinExistence type="predicted"/>
<keyword evidence="1" id="KW-0393">Immunoglobulin domain</keyword>
<reference evidence="4" key="2">
    <citation type="journal article" date="2013" name="Nat. Genet.">
        <title>The genome of the platyfish, Xiphophorus maculatus, provides insights into evolutionary adaptation and several complex traits.</title>
        <authorList>
            <person name="Schartl M."/>
            <person name="Walter R.B."/>
            <person name="Shen Y."/>
            <person name="Garcia T."/>
            <person name="Catchen J."/>
            <person name="Amores A."/>
            <person name="Braasch I."/>
            <person name="Chalopin D."/>
            <person name="Volff J.N."/>
            <person name="Lesch K.P."/>
            <person name="Bisazza A."/>
            <person name="Minx P."/>
            <person name="Hillier L."/>
            <person name="Wilson R.K."/>
            <person name="Fuerstenberg S."/>
            <person name="Boore J."/>
            <person name="Searle S."/>
            <person name="Postlethwait J.H."/>
            <person name="Warren W.C."/>
        </authorList>
    </citation>
    <scope>NUCLEOTIDE SEQUENCE [LARGE SCALE GENOMIC DNA]</scope>
    <source>
        <strain evidence="4">JP 163 A</strain>
    </source>
</reference>
<dbReference type="InterPro" id="IPR013151">
    <property type="entry name" value="Immunoglobulin_dom"/>
</dbReference>
<dbReference type="Gene3D" id="2.60.40.10">
    <property type="entry name" value="Immunoglobulins"/>
    <property type="match status" value="1"/>
</dbReference>
<dbReference type="SUPFAM" id="SSF48726">
    <property type="entry name" value="Immunoglobulin"/>
    <property type="match status" value="1"/>
</dbReference>
<dbReference type="PROSITE" id="PS50835">
    <property type="entry name" value="IG_LIKE"/>
    <property type="match status" value="1"/>
</dbReference>
<reference evidence="4" key="1">
    <citation type="submission" date="2012-01" db="EMBL/GenBank/DDBJ databases">
        <authorList>
            <person name="Walter R."/>
            <person name="Schartl M."/>
            <person name="Warren W."/>
        </authorList>
    </citation>
    <scope>NUCLEOTIDE SEQUENCE [LARGE SCALE GENOMIC DNA]</scope>
    <source>
        <strain evidence="4">JP 163 A</strain>
    </source>
</reference>
<dbReference type="InParanoid" id="A0A3B5QNJ2"/>
<evidence type="ECO:0000256" key="1">
    <source>
        <dbReference type="ARBA" id="ARBA00023319"/>
    </source>
</evidence>
<keyword evidence="4" id="KW-1185">Reference proteome</keyword>
<dbReference type="InterPro" id="IPR007110">
    <property type="entry name" value="Ig-like_dom"/>
</dbReference>
<sequence length="153" mass="17677">CAVPHPLSLFLVFFSQNSTYYFLVVRYPQRTIEPLRGSSAKLSCEANYLFEKCGVVHVVWHRLQENSETSSELTDPDHYLTTVNETISDDKWRRRQVVTEIMSVTRSDGGRYQCKATCESGEQAMGHFITIESKYTPPKHSLLLTFFLLYSIR</sequence>
<feature type="domain" description="Ig-like" evidence="2">
    <location>
        <begin position="37"/>
        <end position="130"/>
    </location>
</feature>
<dbReference type="Proteomes" id="UP000002852">
    <property type="component" value="Unassembled WGS sequence"/>
</dbReference>
<dbReference type="Pfam" id="PF00047">
    <property type="entry name" value="ig"/>
    <property type="match status" value="1"/>
</dbReference>
<dbReference type="InterPro" id="IPR013783">
    <property type="entry name" value="Ig-like_fold"/>
</dbReference>
<dbReference type="Ensembl" id="ENSXMAT00000033936.1">
    <property type="protein sequence ID" value="ENSXMAP00000032628.1"/>
    <property type="gene ID" value="ENSXMAG00000029968.1"/>
</dbReference>
<dbReference type="AlphaFoldDB" id="A0A3B5QNJ2"/>
<organism evidence="3 4">
    <name type="scientific">Xiphophorus maculatus</name>
    <name type="common">Southern platyfish</name>
    <name type="synonym">Platypoecilus maculatus</name>
    <dbReference type="NCBI Taxonomy" id="8083"/>
    <lineage>
        <taxon>Eukaryota</taxon>
        <taxon>Metazoa</taxon>
        <taxon>Chordata</taxon>
        <taxon>Craniata</taxon>
        <taxon>Vertebrata</taxon>
        <taxon>Euteleostomi</taxon>
        <taxon>Actinopterygii</taxon>
        <taxon>Neopterygii</taxon>
        <taxon>Teleostei</taxon>
        <taxon>Neoteleostei</taxon>
        <taxon>Acanthomorphata</taxon>
        <taxon>Ovalentaria</taxon>
        <taxon>Atherinomorphae</taxon>
        <taxon>Cyprinodontiformes</taxon>
        <taxon>Poeciliidae</taxon>
        <taxon>Poeciliinae</taxon>
        <taxon>Xiphophorus</taxon>
    </lineage>
</organism>
<dbReference type="InterPro" id="IPR003599">
    <property type="entry name" value="Ig_sub"/>
</dbReference>
<dbReference type="InterPro" id="IPR036179">
    <property type="entry name" value="Ig-like_dom_sf"/>
</dbReference>
<dbReference type="SMART" id="SM00409">
    <property type="entry name" value="IG"/>
    <property type="match status" value="1"/>
</dbReference>
<evidence type="ECO:0000259" key="2">
    <source>
        <dbReference type="PROSITE" id="PS50835"/>
    </source>
</evidence>
<accession>A0A3B5QNJ2</accession>
<protein>
    <recommendedName>
        <fullName evidence="2">Ig-like domain-containing protein</fullName>
    </recommendedName>
</protein>